<sequence length="225" mass="26255">MEKMMMTDKKKRTYDAARTKAIILDAAEGLFAEHGYSATRIDAIADAAGYNKSLIYQYFKDKLGLYTEVVKRADLFGNKMLEEQAGDLLKDETTASDPNKFRQLLEQVVDFSYQLLMDNPRYLKIFAWEAAEDWKTWKKIAYNPDDFSRLYELALAAKENGMIRRDMEPVMVPMILMNTVIPFLQSFRRYSEIFPDDRMPPMTQEQFREQIAKFVIYGVMEPSVL</sequence>
<evidence type="ECO:0000256" key="2">
    <source>
        <dbReference type="PROSITE-ProRule" id="PRU00335"/>
    </source>
</evidence>
<dbReference type="GO" id="GO:0003677">
    <property type="term" value="F:DNA binding"/>
    <property type="evidence" value="ECO:0007669"/>
    <property type="project" value="UniProtKB-UniRule"/>
</dbReference>
<accession>A0A6N8F0D2</accession>
<dbReference type="InterPro" id="IPR001647">
    <property type="entry name" value="HTH_TetR"/>
</dbReference>
<dbReference type="Proteomes" id="UP000442469">
    <property type="component" value="Unassembled WGS sequence"/>
</dbReference>
<dbReference type="EMBL" id="WNZZ01000025">
    <property type="protein sequence ID" value="MUG25424.1"/>
    <property type="molecule type" value="Genomic_DNA"/>
</dbReference>
<dbReference type="InterPro" id="IPR050109">
    <property type="entry name" value="HTH-type_TetR-like_transc_reg"/>
</dbReference>
<dbReference type="PANTHER" id="PTHR30328:SF54">
    <property type="entry name" value="HTH-TYPE TRANSCRIPTIONAL REPRESSOR SCO4008"/>
    <property type="match status" value="1"/>
</dbReference>
<evidence type="ECO:0000259" key="3">
    <source>
        <dbReference type="PROSITE" id="PS50977"/>
    </source>
</evidence>
<feature type="domain" description="HTH tetR-type" evidence="3">
    <location>
        <begin position="17"/>
        <end position="77"/>
    </location>
</feature>
<feature type="DNA-binding region" description="H-T-H motif" evidence="2">
    <location>
        <begin position="40"/>
        <end position="59"/>
    </location>
</feature>
<protein>
    <submittedName>
        <fullName evidence="4">TetR family transcriptional regulator</fullName>
    </submittedName>
</protein>
<reference evidence="4 5" key="1">
    <citation type="submission" date="2019-11" db="EMBL/GenBank/DDBJ databases">
        <title>Draft genome sequences of five Paenibacillus species of dairy origin.</title>
        <authorList>
            <person name="Olajide A.M."/>
            <person name="Chen S."/>
            <person name="Lapointe G."/>
        </authorList>
    </citation>
    <scope>NUCLEOTIDE SEQUENCE [LARGE SCALE GENOMIC DNA]</scope>
    <source>
        <strain evidence="4 5">3CT49</strain>
    </source>
</reference>
<name>A0A6N8F0D2_PAEMA</name>
<dbReference type="AlphaFoldDB" id="A0A6N8F0D2"/>
<dbReference type="PROSITE" id="PS50977">
    <property type="entry name" value="HTH_TETR_2"/>
    <property type="match status" value="1"/>
</dbReference>
<dbReference type="Pfam" id="PF00440">
    <property type="entry name" value="TetR_N"/>
    <property type="match status" value="1"/>
</dbReference>
<evidence type="ECO:0000313" key="4">
    <source>
        <dbReference type="EMBL" id="MUG25424.1"/>
    </source>
</evidence>
<dbReference type="SUPFAM" id="SSF48498">
    <property type="entry name" value="Tetracyclin repressor-like, C-terminal domain"/>
    <property type="match status" value="1"/>
</dbReference>
<dbReference type="InterPro" id="IPR009057">
    <property type="entry name" value="Homeodomain-like_sf"/>
</dbReference>
<dbReference type="GO" id="GO:0006355">
    <property type="term" value="P:regulation of DNA-templated transcription"/>
    <property type="evidence" value="ECO:0007669"/>
    <property type="project" value="UniProtKB-ARBA"/>
</dbReference>
<dbReference type="PRINTS" id="PR00455">
    <property type="entry name" value="HTHTETR"/>
</dbReference>
<keyword evidence="1 2" id="KW-0238">DNA-binding</keyword>
<evidence type="ECO:0000256" key="1">
    <source>
        <dbReference type="ARBA" id="ARBA00023125"/>
    </source>
</evidence>
<dbReference type="InterPro" id="IPR036271">
    <property type="entry name" value="Tet_transcr_reg_TetR-rel_C_sf"/>
</dbReference>
<dbReference type="SUPFAM" id="SSF46689">
    <property type="entry name" value="Homeodomain-like"/>
    <property type="match status" value="1"/>
</dbReference>
<comment type="caution">
    <text evidence="4">The sequence shown here is derived from an EMBL/GenBank/DDBJ whole genome shotgun (WGS) entry which is preliminary data.</text>
</comment>
<dbReference type="PANTHER" id="PTHR30328">
    <property type="entry name" value="TRANSCRIPTIONAL REPRESSOR"/>
    <property type="match status" value="1"/>
</dbReference>
<gene>
    <name evidence="4" type="ORF">GNQ08_23945</name>
</gene>
<dbReference type="Gene3D" id="1.10.357.10">
    <property type="entry name" value="Tetracycline Repressor, domain 2"/>
    <property type="match status" value="1"/>
</dbReference>
<organism evidence="4 5">
    <name type="scientific">Paenibacillus macerans</name>
    <name type="common">Bacillus macerans</name>
    <dbReference type="NCBI Taxonomy" id="44252"/>
    <lineage>
        <taxon>Bacteria</taxon>
        <taxon>Bacillati</taxon>
        <taxon>Bacillota</taxon>
        <taxon>Bacilli</taxon>
        <taxon>Bacillales</taxon>
        <taxon>Paenibacillaceae</taxon>
        <taxon>Paenibacillus</taxon>
    </lineage>
</organism>
<proteinExistence type="predicted"/>
<evidence type="ECO:0000313" key="5">
    <source>
        <dbReference type="Proteomes" id="UP000442469"/>
    </source>
</evidence>